<protein>
    <submittedName>
        <fullName evidence="1">Spore photoproduct lyase</fullName>
    </submittedName>
</protein>
<dbReference type="RefSeq" id="WP_073248014.1">
    <property type="nucleotide sequence ID" value="NZ_FQVG01000010.1"/>
</dbReference>
<dbReference type="SFLD" id="SFLDF00412">
    <property type="entry name" value="spore_photoproduct_lyase_2"/>
    <property type="match status" value="1"/>
</dbReference>
<dbReference type="PANTHER" id="PTHR37822">
    <property type="entry name" value="SPORE PHOTOPRODUCT LYASE-RELATED"/>
    <property type="match status" value="1"/>
</dbReference>
<proteinExistence type="predicted"/>
<dbReference type="Pfam" id="PF20903">
    <property type="entry name" value="SPL"/>
    <property type="match status" value="1"/>
</dbReference>
<dbReference type="Gene3D" id="3.80.30.30">
    <property type="match status" value="1"/>
</dbReference>
<keyword evidence="1" id="KW-0456">Lyase</keyword>
<keyword evidence="2" id="KW-1185">Reference proteome</keyword>
<accession>A0A1M4V4H3</accession>
<sequence length="339" mass="40011">MLFYPKRAFFEPKTLDYPTGQYIYNKLKELNIPVFVENKSVTFEKDFDNIQEYYAYAKGSLVVSVKKSMKLDSCKPSADYQFPLVTGCPASCQYCYLQSNPNIKPFARVYANVEEILQNNEKYINQNKPKITSFELASTSDPLSVEHLTGSVKKAIEFFAQQEYGRLRLVTKFAYVDNLLNIVHKGHTKIRFSINSKYVVDKFEFNVSPLMERLEAAQRVYDANYPLGFIIAPIYYYENYKEEYRELLDMLREKIKNPDNAEITFELIQHRFTTKAMDTILARFPNTEIDFSMENRQQKWGPYGVYKYVYKKDISTDMKEFMISEIKRRFPKAEIEYFT</sequence>
<dbReference type="GO" id="GO:0042601">
    <property type="term" value="C:endospore-forming forespore"/>
    <property type="evidence" value="ECO:0007669"/>
    <property type="project" value="TreeGrafter"/>
</dbReference>
<dbReference type="InterPro" id="IPR049539">
    <property type="entry name" value="SPL"/>
</dbReference>
<dbReference type="NCBIfam" id="TIGR04070">
    <property type="entry name" value="photo_TT_lyase"/>
    <property type="match status" value="1"/>
</dbReference>
<organism evidence="1 2">
    <name type="scientific">Caloramator proteoclasticus DSM 10124</name>
    <dbReference type="NCBI Taxonomy" id="1121262"/>
    <lineage>
        <taxon>Bacteria</taxon>
        <taxon>Bacillati</taxon>
        <taxon>Bacillota</taxon>
        <taxon>Clostridia</taxon>
        <taxon>Eubacteriales</taxon>
        <taxon>Clostridiaceae</taxon>
        <taxon>Caloramator</taxon>
    </lineage>
</organism>
<dbReference type="SFLD" id="SFLDS00029">
    <property type="entry name" value="Radical_SAM"/>
    <property type="match status" value="1"/>
</dbReference>
<dbReference type="InterPro" id="IPR034559">
    <property type="entry name" value="SPL_Clostridia"/>
</dbReference>
<dbReference type="GO" id="GO:0051539">
    <property type="term" value="F:4 iron, 4 sulfur cluster binding"/>
    <property type="evidence" value="ECO:0007669"/>
    <property type="project" value="TreeGrafter"/>
</dbReference>
<dbReference type="PANTHER" id="PTHR37822:SF2">
    <property type="entry name" value="SPORE PHOTOPRODUCT LYASE"/>
    <property type="match status" value="1"/>
</dbReference>
<name>A0A1M4V4H3_9CLOT</name>
<dbReference type="Proteomes" id="UP000184423">
    <property type="component" value="Unassembled WGS sequence"/>
</dbReference>
<gene>
    <name evidence="1" type="ORF">SAMN02746091_00800</name>
</gene>
<evidence type="ECO:0000313" key="1">
    <source>
        <dbReference type="EMBL" id="SHE63788.1"/>
    </source>
</evidence>
<dbReference type="EMBL" id="FQVG01000010">
    <property type="protein sequence ID" value="SHE63788.1"/>
    <property type="molecule type" value="Genomic_DNA"/>
</dbReference>
<reference evidence="2" key="1">
    <citation type="submission" date="2016-11" db="EMBL/GenBank/DDBJ databases">
        <authorList>
            <person name="Varghese N."/>
            <person name="Submissions S."/>
        </authorList>
    </citation>
    <scope>NUCLEOTIDE SEQUENCE [LARGE SCALE GENOMIC DNA]</scope>
    <source>
        <strain evidence="2">DSM 10124</strain>
    </source>
</reference>
<dbReference type="InterPro" id="IPR007197">
    <property type="entry name" value="rSAM"/>
</dbReference>
<dbReference type="Gene3D" id="3.40.50.12110">
    <property type="match status" value="1"/>
</dbReference>
<dbReference type="GO" id="GO:1904047">
    <property type="term" value="F:S-adenosyl-L-methionine binding"/>
    <property type="evidence" value="ECO:0007669"/>
    <property type="project" value="InterPro"/>
</dbReference>
<evidence type="ECO:0000313" key="2">
    <source>
        <dbReference type="Proteomes" id="UP000184423"/>
    </source>
</evidence>
<dbReference type="InterPro" id="IPR023897">
    <property type="entry name" value="SPL_firmicutes"/>
</dbReference>
<dbReference type="AlphaFoldDB" id="A0A1M4V4H3"/>
<dbReference type="GO" id="GO:0003913">
    <property type="term" value="F:DNA photolyase activity"/>
    <property type="evidence" value="ECO:0007669"/>
    <property type="project" value="InterPro"/>
</dbReference>
<dbReference type="SFLD" id="SFLDG01079">
    <property type="entry name" value="spore_photoproduct_lyase_like"/>
    <property type="match status" value="1"/>
</dbReference>